<dbReference type="eggNOG" id="COG0502">
    <property type="taxonomic scope" value="Bacteria"/>
</dbReference>
<organism evidence="2 3">
    <name type="scientific">Desulfovibrio piger ATCC 29098</name>
    <dbReference type="NCBI Taxonomy" id="411464"/>
    <lineage>
        <taxon>Bacteria</taxon>
        <taxon>Pseudomonadati</taxon>
        <taxon>Thermodesulfobacteriota</taxon>
        <taxon>Desulfovibrionia</taxon>
        <taxon>Desulfovibrionales</taxon>
        <taxon>Desulfovibrionaceae</taxon>
        <taxon>Desulfovibrio</taxon>
    </lineage>
</organism>
<feature type="region of interest" description="Disordered" evidence="1">
    <location>
        <begin position="213"/>
        <end position="232"/>
    </location>
</feature>
<dbReference type="InterPro" id="IPR058240">
    <property type="entry name" value="rSAM_sf"/>
</dbReference>
<reference evidence="2 3" key="1">
    <citation type="submission" date="2008-10" db="EMBL/GenBank/DDBJ databases">
        <title>Draft genome sequence of Desulvovibrio piger (ATCC 29098).</title>
        <authorList>
            <person name="Sudarsanam P."/>
            <person name="Ley R."/>
            <person name="Guruge J."/>
            <person name="Turnbaugh P.J."/>
            <person name="Mahowald M."/>
            <person name="Liep D."/>
            <person name="Gordon J."/>
        </authorList>
    </citation>
    <scope>NUCLEOTIDE SEQUENCE [LARGE SCALE GENOMIC DNA]</scope>
    <source>
        <strain evidence="2 3">ATCC 29098</strain>
    </source>
</reference>
<dbReference type="HOGENOM" id="CLU_052149_0_0_7"/>
<proteinExistence type="predicted"/>
<dbReference type="InterPro" id="IPR013785">
    <property type="entry name" value="Aldolase_TIM"/>
</dbReference>
<dbReference type="Proteomes" id="UP000003676">
    <property type="component" value="Unassembled WGS sequence"/>
</dbReference>
<sequence length="250" mass="27580">MGKSHYSMDGRWQKTIPQVKQEIENLLTQGIDALFLMTTADFPQEEALKFFAAARSILPNKVSLVANIGDLDACMAERLRDSGCDGAYHIRRLREGVDTGISPKEREASLEALLKAGLEIYYCLEPIGPEHTPEELAKELLFARSLHPVAMAAMRRVPVPGTPLAEKGRISARKLTKIVAVSNLVVAPSRCMNVHEPMQMPLLAGVNQLYAESGANPRDTHSQTEEGRGIDATKSWEILAEGGWFRPKSM</sequence>
<dbReference type="SUPFAM" id="SSF102114">
    <property type="entry name" value="Radical SAM enzymes"/>
    <property type="match status" value="1"/>
</dbReference>
<feature type="compositionally biased region" description="Basic and acidic residues" evidence="1">
    <location>
        <begin position="218"/>
        <end position="231"/>
    </location>
</feature>
<comment type="caution">
    <text evidence="2">The sequence shown here is derived from an EMBL/GenBank/DDBJ whole genome shotgun (WGS) entry which is preliminary data.</text>
</comment>
<dbReference type="OrthoDB" id="5405220at2"/>
<evidence type="ECO:0000313" key="2">
    <source>
        <dbReference type="EMBL" id="EEB34919.1"/>
    </source>
</evidence>
<dbReference type="EMBL" id="ABXU01000007">
    <property type="protein sequence ID" value="EEB34919.1"/>
    <property type="molecule type" value="Genomic_DNA"/>
</dbReference>
<evidence type="ECO:0000256" key="1">
    <source>
        <dbReference type="SAM" id="MobiDB-lite"/>
    </source>
</evidence>
<evidence type="ECO:0000313" key="3">
    <source>
        <dbReference type="Proteomes" id="UP000003676"/>
    </source>
</evidence>
<name>B6WQ16_9BACT</name>
<gene>
    <name evidence="2" type="ORF">DESPIG_00139</name>
</gene>
<accession>B6WQ16</accession>
<dbReference type="AlphaFoldDB" id="B6WQ16"/>
<evidence type="ECO:0008006" key="4">
    <source>
        <dbReference type="Google" id="ProtNLM"/>
    </source>
</evidence>
<reference evidence="2 3" key="2">
    <citation type="submission" date="2008-10" db="EMBL/GenBank/DDBJ databases">
        <authorList>
            <person name="Fulton L."/>
            <person name="Clifton S."/>
            <person name="Fulton B."/>
            <person name="Xu J."/>
            <person name="Minx P."/>
            <person name="Pepin K.H."/>
            <person name="Johnson M."/>
            <person name="Bhonagiri V."/>
            <person name="Nash W.E."/>
            <person name="Mardis E.R."/>
            <person name="Wilson R.K."/>
        </authorList>
    </citation>
    <scope>NUCLEOTIDE SEQUENCE [LARGE SCALE GENOMIC DNA]</scope>
    <source>
        <strain evidence="2 3">ATCC 29098</strain>
    </source>
</reference>
<dbReference type="Gene3D" id="3.20.20.70">
    <property type="entry name" value="Aldolase class I"/>
    <property type="match status" value="1"/>
</dbReference>
<protein>
    <recommendedName>
        <fullName evidence="4">Radical SAM domain protein</fullName>
    </recommendedName>
</protein>